<dbReference type="PANTHER" id="PTHR16861">
    <property type="entry name" value="GLYCOPROTEIN 38"/>
    <property type="match status" value="1"/>
</dbReference>
<dbReference type="Proteomes" id="UP001286313">
    <property type="component" value="Unassembled WGS sequence"/>
</dbReference>
<feature type="compositionally biased region" description="Low complexity" evidence="1">
    <location>
        <begin position="30"/>
        <end position="46"/>
    </location>
</feature>
<name>A0AAE1EGE7_PETCI</name>
<dbReference type="EMBL" id="JAWQEG010007912">
    <property type="protein sequence ID" value="KAK3851399.1"/>
    <property type="molecule type" value="Genomic_DNA"/>
</dbReference>
<keyword evidence="2" id="KW-0472">Membrane</keyword>
<keyword evidence="2" id="KW-0812">Transmembrane</keyword>
<feature type="compositionally biased region" description="Polar residues" evidence="1">
    <location>
        <begin position="1"/>
        <end position="25"/>
    </location>
</feature>
<reference evidence="3" key="1">
    <citation type="submission" date="2023-10" db="EMBL/GenBank/DDBJ databases">
        <title>Genome assemblies of two species of porcelain crab, Petrolisthes cinctipes and Petrolisthes manimaculis (Anomura: Porcellanidae).</title>
        <authorList>
            <person name="Angst P."/>
        </authorList>
    </citation>
    <scope>NUCLEOTIDE SEQUENCE</scope>
    <source>
        <strain evidence="3">PB745_01</strain>
        <tissue evidence="3">Gill</tissue>
    </source>
</reference>
<evidence type="ECO:0000313" key="3">
    <source>
        <dbReference type="EMBL" id="KAK3851399.1"/>
    </source>
</evidence>
<organism evidence="3 4">
    <name type="scientific">Petrolisthes cinctipes</name>
    <name type="common">Flat porcelain crab</name>
    <dbReference type="NCBI Taxonomy" id="88211"/>
    <lineage>
        <taxon>Eukaryota</taxon>
        <taxon>Metazoa</taxon>
        <taxon>Ecdysozoa</taxon>
        <taxon>Arthropoda</taxon>
        <taxon>Crustacea</taxon>
        <taxon>Multicrustacea</taxon>
        <taxon>Malacostraca</taxon>
        <taxon>Eumalacostraca</taxon>
        <taxon>Eucarida</taxon>
        <taxon>Decapoda</taxon>
        <taxon>Pleocyemata</taxon>
        <taxon>Anomura</taxon>
        <taxon>Galatheoidea</taxon>
        <taxon>Porcellanidae</taxon>
        <taxon>Petrolisthes</taxon>
    </lineage>
</organism>
<keyword evidence="2" id="KW-1133">Transmembrane helix</keyword>
<sequence length="88" mass="9037">MSTIPDGDTTTNMALTESSSQSSTDVGEFSTHSVTTSSTTSTTTETPDNNKLSGGAIAGIVIGTLAGVALICGGIFYLYKKEKFCFGN</sequence>
<dbReference type="AlphaFoldDB" id="A0AAE1EGE7"/>
<dbReference type="PANTHER" id="PTHR16861:SF4">
    <property type="entry name" value="SH3 DOMAIN PROTEIN (AFU_ORTHOLOGUE AFUA_1G13610)"/>
    <property type="match status" value="1"/>
</dbReference>
<feature type="transmembrane region" description="Helical" evidence="2">
    <location>
        <begin position="56"/>
        <end position="79"/>
    </location>
</feature>
<accession>A0AAE1EGE7</accession>
<gene>
    <name evidence="3" type="ORF">Pcinc_041949</name>
</gene>
<protein>
    <submittedName>
        <fullName evidence="3">Uncharacterized protein</fullName>
    </submittedName>
</protein>
<evidence type="ECO:0000256" key="1">
    <source>
        <dbReference type="SAM" id="MobiDB-lite"/>
    </source>
</evidence>
<evidence type="ECO:0000313" key="4">
    <source>
        <dbReference type="Proteomes" id="UP001286313"/>
    </source>
</evidence>
<feature type="region of interest" description="Disordered" evidence="1">
    <location>
        <begin position="1"/>
        <end position="53"/>
    </location>
</feature>
<evidence type="ECO:0000256" key="2">
    <source>
        <dbReference type="SAM" id="Phobius"/>
    </source>
</evidence>
<comment type="caution">
    <text evidence="3">The sequence shown here is derived from an EMBL/GenBank/DDBJ whole genome shotgun (WGS) entry which is preliminary data.</text>
</comment>
<proteinExistence type="predicted"/>
<keyword evidence="4" id="KW-1185">Reference proteome</keyword>